<evidence type="ECO:0000256" key="2">
    <source>
        <dbReference type="ARBA" id="ARBA00023315"/>
    </source>
</evidence>
<dbReference type="PANTHER" id="PTHR43792:SF8">
    <property type="entry name" value="[RIBOSOMAL PROTEIN US5]-ALANINE N-ACETYLTRANSFERASE"/>
    <property type="match status" value="1"/>
</dbReference>
<dbReference type="InterPro" id="IPR051531">
    <property type="entry name" value="N-acetyltransferase"/>
</dbReference>
<reference evidence="5 6" key="1">
    <citation type="submission" date="2018-09" db="EMBL/GenBank/DDBJ databases">
        <authorList>
            <person name="Wang Z."/>
        </authorList>
    </citation>
    <scope>NUCLEOTIDE SEQUENCE [LARGE SCALE GENOMIC DNA]</scope>
    <source>
        <strain evidence="5 6">ALS 81</strain>
    </source>
</reference>
<name>A0A420EBT0_9ALTE</name>
<organism evidence="5 6">
    <name type="scientific">Alginatibacterium sediminis</name>
    <dbReference type="NCBI Taxonomy" id="2164068"/>
    <lineage>
        <taxon>Bacteria</taxon>
        <taxon>Pseudomonadati</taxon>
        <taxon>Pseudomonadota</taxon>
        <taxon>Gammaproteobacteria</taxon>
        <taxon>Alteromonadales</taxon>
        <taxon>Alteromonadaceae</taxon>
        <taxon>Alginatibacterium</taxon>
    </lineage>
</organism>
<evidence type="ECO:0000256" key="3">
    <source>
        <dbReference type="ARBA" id="ARBA00038502"/>
    </source>
</evidence>
<dbReference type="SUPFAM" id="SSF55729">
    <property type="entry name" value="Acyl-CoA N-acyltransferases (Nat)"/>
    <property type="match status" value="1"/>
</dbReference>
<dbReference type="GO" id="GO:0016747">
    <property type="term" value="F:acyltransferase activity, transferring groups other than amino-acyl groups"/>
    <property type="evidence" value="ECO:0007669"/>
    <property type="project" value="InterPro"/>
</dbReference>
<dbReference type="PROSITE" id="PS51186">
    <property type="entry name" value="GNAT"/>
    <property type="match status" value="1"/>
</dbReference>
<evidence type="ECO:0000313" key="6">
    <source>
        <dbReference type="Proteomes" id="UP000286482"/>
    </source>
</evidence>
<dbReference type="Gene3D" id="3.40.630.30">
    <property type="match status" value="1"/>
</dbReference>
<dbReference type="AlphaFoldDB" id="A0A420EBT0"/>
<protein>
    <submittedName>
        <fullName evidence="5">N-acetyltransferase</fullName>
    </submittedName>
</protein>
<comment type="caution">
    <text evidence="5">The sequence shown here is derived from an EMBL/GenBank/DDBJ whole genome shotgun (WGS) entry which is preliminary data.</text>
</comment>
<evidence type="ECO:0000256" key="1">
    <source>
        <dbReference type="ARBA" id="ARBA00022679"/>
    </source>
</evidence>
<keyword evidence="1 5" id="KW-0808">Transferase</keyword>
<sequence>MFVVRIRNIRQQDVPSVQRYASDPSIGQTSNVPSPYPIDGAMQWYSHVQKLIAQGSSQVFVIEYLGQFAGIISLNNICFDQSRANIDYWVREDLQAKGIATSALRLALQGLKEEGIRNCFSGCLARNIGSQKVLLNNGFGLDQTIEANEGKFKGETLTLFSGAIS</sequence>
<dbReference type="EMBL" id="RAQO01000006">
    <property type="protein sequence ID" value="RKF18135.1"/>
    <property type="molecule type" value="Genomic_DNA"/>
</dbReference>
<proteinExistence type="inferred from homology"/>
<keyword evidence="6" id="KW-1185">Reference proteome</keyword>
<dbReference type="Proteomes" id="UP000286482">
    <property type="component" value="Unassembled WGS sequence"/>
</dbReference>
<accession>A0A420EBT0</accession>
<evidence type="ECO:0000259" key="4">
    <source>
        <dbReference type="PROSITE" id="PS51186"/>
    </source>
</evidence>
<comment type="similarity">
    <text evidence="3">Belongs to the acetyltransferase family. RimJ subfamily.</text>
</comment>
<dbReference type="InterPro" id="IPR016181">
    <property type="entry name" value="Acyl_CoA_acyltransferase"/>
</dbReference>
<dbReference type="InterPro" id="IPR000182">
    <property type="entry name" value="GNAT_dom"/>
</dbReference>
<gene>
    <name evidence="5" type="ORF">DBZ36_12940</name>
</gene>
<feature type="domain" description="N-acetyltransferase" evidence="4">
    <location>
        <begin position="4"/>
        <end position="158"/>
    </location>
</feature>
<keyword evidence="2" id="KW-0012">Acyltransferase</keyword>
<evidence type="ECO:0000313" key="5">
    <source>
        <dbReference type="EMBL" id="RKF18135.1"/>
    </source>
</evidence>
<dbReference type="Pfam" id="PF13302">
    <property type="entry name" value="Acetyltransf_3"/>
    <property type="match status" value="1"/>
</dbReference>
<dbReference type="PANTHER" id="PTHR43792">
    <property type="entry name" value="GNAT FAMILY, PUTATIVE (AFU_ORTHOLOGUE AFUA_3G00765)-RELATED-RELATED"/>
    <property type="match status" value="1"/>
</dbReference>